<feature type="region of interest" description="Disordered" evidence="9">
    <location>
        <begin position="45"/>
        <end position="64"/>
    </location>
</feature>
<dbReference type="Proteomes" id="UP000053424">
    <property type="component" value="Unassembled WGS sequence"/>
</dbReference>
<evidence type="ECO:0000313" key="12">
    <source>
        <dbReference type="EMBL" id="KIM46282.1"/>
    </source>
</evidence>
<feature type="region of interest" description="Disordered" evidence="9">
    <location>
        <begin position="217"/>
        <end position="268"/>
    </location>
</feature>
<evidence type="ECO:0000256" key="4">
    <source>
        <dbReference type="ARBA" id="ARBA00022692"/>
    </source>
</evidence>
<dbReference type="Pfam" id="PF10496">
    <property type="entry name" value="Syntaxin-18_N"/>
    <property type="match status" value="1"/>
</dbReference>
<keyword evidence="6 10" id="KW-1133">Transmembrane helix</keyword>
<dbReference type="GO" id="GO:0015031">
    <property type="term" value="P:protein transport"/>
    <property type="evidence" value="ECO:0007669"/>
    <property type="project" value="UniProtKB-KW"/>
</dbReference>
<dbReference type="PROSITE" id="PS50192">
    <property type="entry name" value="T_SNARE"/>
    <property type="match status" value="1"/>
</dbReference>
<comment type="subcellular location">
    <subcellularLocation>
        <location evidence="1">Membrane</location>
        <topology evidence="1">Single-pass type IV membrane protein</topology>
    </subcellularLocation>
</comment>
<evidence type="ECO:0000256" key="2">
    <source>
        <dbReference type="ARBA" id="ARBA00009063"/>
    </source>
</evidence>
<proteinExistence type="inferred from homology"/>
<dbReference type="InterPro" id="IPR019529">
    <property type="entry name" value="Syntaxin-18_N"/>
</dbReference>
<dbReference type="GO" id="GO:0031201">
    <property type="term" value="C:SNARE complex"/>
    <property type="evidence" value="ECO:0007669"/>
    <property type="project" value="TreeGrafter"/>
</dbReference>
<evidence type="ECO:0000256" key="7">
    <source>
        <dbReference type="ARBA" id="ARBA00023054"/>
    </source>
</evidence>
<comment type="similarity">
    <text evidence="2">Belongs to the syntaxin family.</text>
</comment>
<name>A0A0C2YZ81_HEBCY</name>
<keyword evidence="5" id="KW-0653">Protein transport</keyword>
<dbReference type="AlphaFoldDB" id="A0A0C2YZ81"/>
<keyword evidence="4 10" id="KW-0812">Transmembrane</keyword>
<dbReference type="GO" id="GO:0005783">
    <property type="term" value="C:endoplasmic reticulum"/>
    <property type="evidence" value="ECO:0007669"/>
    <property type="project" value="TreeGrafter"/>
</dbReference>
<gene>
    <name evidence="12" type="ORF">M413DRAFT_441370</name>
</gene>
<feature type="compositionally biased region" description="Basic and acidic residues" evidence="9">
    <location>
        <begin position="219"/>
        <end position="233"/>
    </location>
</feature>
<evidence type="ECO:0000256" key="6">
    <source>
        <dbReference type="ARBA" id="ARBA00022989"/>
    </source>
</evidence>
<accession>A0A0C2YZ81</accession>
<keyword evidence="13" id="KW-1185">Reference proteome</keyword>
<sequence length="418" mass="47189">MRTTCKGQPLSTTYIPATFGSRQTTVLIMPFKEITNEFRKAVQERETSVPDTKRRKFARQPKNDENASIDKTYVAEAYNILNHIHTLTRMLAGVRTTYLNIDSRNSPLARVGSRNIDLTEGASSWSNIRHLSNEERDQIDLQAKVILTRCSDRVKEMEALEKRRVELVASKTNPLTRFLPARLRQDESTLSSDVIAAHHSSITWYLGRRLTEASQTQKELQEERVKRQLERTKTLGSGAAQEALTMTRQSSGNSNRPSEPQTMKTPGGWLESTIAATIGATSIQEPLQKIPTYPPSTSTNVSEDDDDDEIELTASQILQFEQENANILKSVQDTLESVQQAESRLIDISALQMELIAHLTRQTELTDQLYEDALATTSTVEKGNEQLKEAKRRAKDGRLFLLVFLIGASMSLLFLHYY</sequence>
<dbReference type="GO" id="GO:0006890">
    <property type="term" value="P:retrograde vesicle-mediated transport, Golgi to endoplasmic reticulum"/>
    <property type="evidence" value="ECO:0007669"/>
    <property type="project" value="TreeGrafter"/>
</dbReference>
<dbReference type="EMBL" id="KN831771">
    <property type="protein sequence ID" value="KIM46282.1"/>
    <property type="molecule type" value="Genomic_DNA"/>
</dbReference>
<evidence type="ECO:0000313" key="13">
    <source>
        <dbReference type="Proteomes" id="UP000053424"/>
    </source>
</evidence>
<keyword evidence="7" id="KW-0175">Coiled coil</keyword>
<dbReference type="InterPro" id="IPR000727">
    <property type="entry name" value="T_SNARE_dom"/>
</dbReference>
<protein>
    <recommendedName>
        <fullName evidence="11">t-SNARE coiled-coil homology domain-containing protein</fullName>
    </recommendedName>
</protein>
<keyword evidence="8 10" id="KW-0472">Membrane</keyword>
<reference evidence="12 13" key="1">
    <citation type="submission" date="2014-04" db="EMBL/GenBank/DDBJ databases">
        <authorList>
            <consortium name="DOE Joint Genome Institute"/>
            <person name="Kuo A."/>
            <person name="Gay G."/>
            <person name="Dore J."/>
            <person name="Kohler A."/>
            <person name="Nagy L.G."/>
            <person name="Floudas D."/>
            <person name="Copeland A."/>
            <person name="Barry K.W."/>
            <person name="Cichocki N."/>
            <person name="Veneault-Fourrey C."/>
            <person name="LaButti K."/>
            <person name="Lindquist E.A."/>
            <person name="Lipzen A."/>
            <person name="Lundell T."/>
            <person name="Morin E."/>
            <person name="Murat C."/>
            <person name="Sun H."/>
            <person name="Tunlid A."/>
            <person name="Henrissat B."/>
            <person name="Grigoriev I.V."/>
            <person name="Hibbett D.S."/>
            <person name="Martin F."/>
            <person name="Nordberg H.P."/>
            <person name="Cantor M.N."/>
            <person name="Hua S.X."/>
        </authorList>
    </citation>
    <scope>NUCLEOTIDE SEQUENCE [LARGE SCALE GENOMIC DNA]</scope>
    <source>
        <strain evidence="13">h7</strain>
    </source>
</reference>
<evidence type="ECO:0000256" key="5">
    <source>
        <dbReference type="ARBA" id="ARBA00022927"/>
    </source>
</evidence>
<feature type="compositionally biased region" description="Polar residues" evidence="9">
    <location>
        <begin position="244"/>
        <end position="264"/>
    </location>
</feature>
<dbReference type="STRING" id="686832.A0A0C2YZ81"/>
<evidence type="ECO:0000256" key="9">
    <source>
        <dbReference type="SAM" id="MobiDB-lite"/>
    </source>
</evidence>
<dbReference type="Gene3D" id="1.20.5.110">
    <property type="match status" value="1"/>
</dbReference>
<reference evidence="13" key="2">
    <citation type="submission" date="2015-01" db="EMBL/GenBank/DDBJ databases">
        <title>Evolutionary Origins and Diversification of the Mycorrhizal Mutualists.</title>
        <authorList>
            <consortium name="DOE Joint Genome Institute"/>
            <consortium name="Mycorrhizal Genomics Consortium"/>
            <person name="Kohler A."/>
            <person name="Kuo A."/>
            <person name="Nagy L.G."/>
            <person name="Floudas D."/>
            <person name="Copeland A."/>
            <person name="Barry K.W."/>
            <person name="Cichocki N."/>
            <person name="Veneault-Fourrey C."/>
            <person name="LaButti K."/>
            <person name="Lindquist E.A."/>
            <person name="Lipzen A."/>
            <person name="Lundell T."/>
            <person name="Morin E."/>
            <person name="Murat C."/>
            <person name="Riley R."/>
            <person name="Ohm R."/>
            <person name="Sun H."/>
            <person name="Tunlid A."/>
            <person name="Henrissat B."/>
            <person name="Grigoriev I.V."/>
            <person name="Hibbett D.S."/>
            <person name="Martin F."/>
        </authorList>
    </citation>
    <scope>NUCLEOTIDE SEQUENCE [LARGE SCALE GENOMIC DNA]</scope>
    <source>
        <strain evidence="13">h7</strain>
    </source>
</reference>
<keyword evidence="3" id="KW-0813">Transport</keyword>
<organism evidence="12 13">
    <name type="scientific">Hebeloma cylindrosporum</name>
    <dbReference type="NCBI Taxonomy" id="76867"/>
    <lineage>
        <taxon>Eukaryota</taxon>
        <taxon>Fungi</taxon>
        <taxon>Dikarya</taxon>
        <taxon>Basidiomycota</taxon>
        <taxon>Agaricomycotina</taxon>
        <taxon>Agaricomycetes</taxon>
        <taxon>Agaricomycetidae</taxon>
        <taxon>Agaricales</taxon>
        <taxon>Agaricineae</taxon>
        <taxon>Hymenogastraceae</taxon>
        <taxon>Hebeloma</taxon>
    </lineage>
</organism>
<dbReference type="FunFam" id="1.20.5.110:FF:000069">
    <property type="entry name" value="Related to syntaxin 18"/>
    <property type="match status" value="1"/>
</dbReference>
<dbReference type="HOGENOM" id="CLU_038403_0_0_1"/>
<evidence type="ECO:0000256" key="10">
    <source>
        <dbReference type="SAM" id="Phobius"/>
    </source>
</evidence>
<dbReference type="PANTHER" id="PTHR15959">
    <property type="entry name" value="SYNTAXIN-18"/>
    <property type="match status" value="1"/>
</dbReference>
<feature type="domain" description="T-SNARE coiled-coil homology" evidence="11">
    <location>
        <begin position="328"/>
        <end position="390"/>
    </location>
</feature>
<dbReference type="OrthoDB" id="342981at2759"/>
<evidence type="ECO:0000259" key="11">
    <source>
        <dbReference type="PROSITE" id="PS50192"/>
    </source>
</evidence>
<evidence type="ECO:0000256" key="8">
    <source>
        <dbReference type="ARBA" id="ARBA00023136"/>
    </source>
</evidence>
<evidence type="ECO:0000256" key="1">
    <source>
        <dbReference type="ARBA" id="ARBA00004211"/>
    </source>
</evidence>
<evidence type="ECO:0000256" key="3">
    <source>
        <dbReference type="ARBA" id="ARBA00022448"/>
    </source>
</evidence>
<feature type="transmembrane region" description="Helical" evidence="10">
    <location>
        <begin position="399"/>
        <end position="417"/>
    </location>
</feature>
<dbReference type="PANTHER" id="PTHR15959:SF0">
    <property type="entry name" value="SYNTAXIN-18"/>
    <property type="match status" value="1"/>
</dbReference>